<dbReference type="PANTHER" id="PTHR30572:SF18">
    <property type="entry name" value="ABC-TYPE MACROLIDE FAMILY EXPORT SYSTEM PERMEASE COMPONENT 2"/>
    <property type="match status" value="1"/>
</dbReference>
<feature type="transmembrane region" description="Helical" evidence="6">
    <location>
        <begin position="309"/>
        <end position="330"/>
    </location>
</feature>
<evidence type="ECO:0000259" key="8">
    <source>
        <dbReference type="Pfam" id="PF12704"/>
    </source>
</evidence>
<feature type="domain" description="MacB-like periplasmic core" evidence="8">
    <location>
        <begin position="41"/>
        <end position="260"/>
    </location>
</feature>
<dbReference type="GO" id="GO:0022857">
    <property type="term" value="F:transmembrane transporter activity"/>
    <property type="evidence" value="ECO:0007669"/>
    <property type="project" value="TreeGrafter"/>
</dbReference>
<proteinExistence type="predicted"/>
<evidence type="ECO:0000256" key="5">
    <source>
        <dbReference type="ARBA" id="ARBA00023136"/>
    </source>
</evidence>
<dbReference type="InterPro" id="IPR003838">
    <property type="entry name" value="ABC3_permease_C"/>
</dbReference>
<evidence type="ECO:0000259" key="7">
    <source>
        <dbReference type="Pfam" id="PF02687"/>
    </source>
</evidence>
<evidence type="ECO:0000256" key="1">
    <source>
        <dbReference type="ARBA" id="ARBA00004651"/>
    </source>
</evidence>
<gene>
    <name evidence="9" type="ORF">GTC17253_20860</name>
</gene>
<feature type="transmembrane region" description="Helical" evidence="6">
    <location>
        <begin position="771"/>
        <end position="790"/>
    </location>
</feature>
<feature type="domain" description="ABC3 transporter permease C-terminal" evidence="7">
    <location>
        <begin position="687"/>
        <end position="800"/>
    </location>
</feature>
<keyword evidence="3 6" id="KW-0812">Transmembrane</keyword>
<feature type="transmembrane region" description="Helical" evidence="6">
    <location>
        <begin position="39"/>
        <end position="62"/>
    </location>
</feature>
<evidence type="ECO:0000256" key="6">
    <source>
        <dbReference type="SAM" id="Phobius"/>
    </source>
</evidence>
<sequence length="807" mass="90157">MNNHQDMKQSSDHLIPSSLLGKTRVGMSSFLTFLSRNKAYTAINVFGFSISLMFVILIGLYVQQEYNVDKMHTKASRIWFQGYDMKLQGATKNVLGSHWRMQKHLRSLCPEIENSCAIVHQDLKVSTPVGEEMRIKVLMTDSTFFRIFDFPLVKGNPSSVLNAQDNAIISEELARKLYGDADPIGRPLILQDSVHTIITGVMQKMEGSSITPAEAIIRFEKTNLFNSFLTDEHMGNSVGAQLAFLVKDGFDPNSKSADMDRYLKDVNWIYQMPNSKPHIFFAPLSHLHFSTIPAYTDSFVKADSQLVKILFWVGLIILLFAIFNYINLTVAQSGLRSKEMATRRLFGSQRHDIMLRLIRESILLCTLSAVLSVVLAALLAPYASRIIGTDIIFSHLFGIPNLSLIALGVLAVGLLAGILPAYYVSQNKPIDVVRGTFRMSVKMRFSHLFIIVQTTATIILLACSLTIGLQLHHLISAPLGYQTRNILNIFNPTGDSVRVGQFMQRLQTLPCVEVATACQSTPLEAGNNITRELDGRTVSIQYLVGDSNYLKVFDIQLAKTYPIATSPAVYVSQGAFHATGESADSRTFKAGIDGKTPVAGVLGPLHLGVITTETNPVVIYVVRHKPLIPWQYAIKIKGNPTDSYRQIAALYKDVFHEDIDDSKPVFVDDQVKSRFEKEQRTASIISIFTGIAILISLLGLVAMSTYFIQQHRREIALRKVFGSTNRQILTRLLHRFAIYVAVSFVVAVPVIWHFMGDWLQAYSYRIALSPWIYLVAGLIVLFFSLAAVFVQSHAASNENPVKHLKQE</sequence>
<dbReference type="InterPro" id="IPR025857">
    <property type="entry name" value="MacB_PCD"/>
</dbReference>
<dbReference type="Pfam" id="PF12704">
    <property type="entry name" value="MacB_PCD"/>
    <property type="match status" value="1"/>
</dbReference>
<keyword evidence="4 6" id="KW-1133">Transmembrane helix</keyword>
<name>A0AB33J1E7_9BACT</name>
<dbReference type="EMBL" id="AP035785">
    <property type="protein sequence ID" value="BFO72120.1"/>
    <property type="molecule type" value="Genomic_DNA"/>
</dbReference>
<feature type="transmembrane region" description="Helical" evidence="6">
    <location>
        <begin position="402"/>
        <end position="424"/>
    </location>
</feature>
<keyword evidence="5 6" id="KW-0472">Membrane</keyword>
<keyword evidence="2" id="KW-1003">Cell membrane</keyword>
<evidence type="ECO:0000256" key="3">
    <source>
        <dbReference type="ARBA" id="ARBA00022692"/>
    </source>
</evidence>
<organism evidence="9">
    <name type="scientific">Prevotella sp. GTC17253</name>
    <dbReference type="NCBI Taxonomy" id="3236793"/>
    <lineage>
        <taxon>Bacteria</taxon>
        <taxon>Pseudomonadati</taxon>
        <taxon>Bacteroidota</taxon>
        <taxon>Bacteroidia</taxon>
        <taxon>Bacteroidales</taxon>
        <taxon>Prevotellaceae</taxon>
        <taxon>Prevotella</taxon>
    </lineage>
</organism>
<evidence type="ECO:0000256" key="2">
    <source>
        <dbReference type="ARBA" id="ARBA00022475"/>
    </source>
</evidence>
<feature type="transmembrane region" description="Helical" evidence="6">
    <location>
        <begin position="736"/>
        <end position="755"/>
    </location>
</feature>
<feature type="transmembrane region" description="Helical" evidence="6">
    <location>
        <begin position="445"/>
        <end position="469"/>
    </location>
</feature>
<reference evidence="9" key="1">
    <citation type="submission" date="2024-07" db="EMBL/GenBank/DDBJ databases">
        <title>Complete genome sequence of Prevotella sp. YM-2024 GTC17253.</title>
        <authorList>
            <person name="Hayashi M."/>
            <person name="Muto Y."/>
            <person name="Tanaka K."/>
            <person name="Niwa H."/>
        </authorList>
    </citation>
    <scope>NUCLEOTIDE SEQUENCE</scope>
    <source>
        <strain evidence="9">GTC17253</strain>
    </source>
</reference>
<dbReference type="GO" id="GO:0005886">
    <property type="term" value="C:plasma membrane"/>
    <property type="evidence" value="ECO:0007669"/>
    <property type="project" value="UniProtKB-SubCell"/>
</dbReference>
<feature type="transmembrane region" description="Helical" evidence="6">
    <location>
        <begin position="362"/>
        <end position="382"/>
    </location>
</feature>
<dbReference type="Pfam" id="PF02687">
    <property type="entry name" value="FtsX"/>
    <property type="match status" value="2"/>
</dbReference>
<dbReference type="AlphaFoldDB" id="A0AB33J1E7"/>
<feature type="domain" description="ABC3 transporter permease C-terminal" evidence="7">
    <location>
        <begin position="313"/>
        <end position="426"/>
    </location>
</feature>
<comment type="subcellular location">
    <subcellularLocation>
        <location evidence="1">Cell membrane</location>
        <topology evidence="1">Multi-pass membrane protein</topology>
    </subcellularLocation>
</comment>
<dbReference type="PANTHER" id="PTHR30572">
    <property type="entry name" value="MEMBRANE COMPONENT OF TRANSPORTER-RELATED"/>
    <property type="match status" value="1"/>
</dbReference>
<dbReference type="InterPro" id="IPR050250">
    <property type="entry name" value="Macrolide_Exporter_MacB"/>
</dbReference>
<accession>A0AB33J1E7</accession>
<protein>
    <submittedName>
        <fullName evidence="9">ABC transporter permease</fullName>
    </submittedName>
</protein>
<feature type="transmembrane region" description="Helical" evidence="6">
    <location>
        <begin position="684"/>
        <end position="708"/>
    </location>
</feature>
<evidence type="ECO:0000256" key="4">
    <source>
        <dbReference type="ARBA" id="ARBA00022989"/>
    </source>
</evidence>
<evidence type="ECO:0000313" key="9">
    <source>
        <dbReference type="EMBL" id="BFO72120.1"/>
    </source>
</evidence>